<dbReference type="AlphaFoldDB" id="A0A8H2J9C6"/>
<organism evidence="2">
    <name type="scientific">Mycolicibacterium mucogenicum DSM 44124</name>
    <dbReference type="NCBI Taxonomy" id="1226753"/>
    <lineage>
        <taxon>Bacteria</taxon>
        <taxon>Bacillati</taxon>
        <taxon>Actinomycetota</taxon>
        <taxon>Actinomycetes</taxon>
        <taxon>Mycobacteriales</taxon>
        <taxon>Mycobacteriaceae</taxon>
        <taxon>Mycolicibacterium</taxon>
    </lineage>
</organism>
<dbReference type="RefSeq" id="WP_053854603.1">
    <property type="nucleotide sequence ID" value="NZ_ANBS01000001.1"/>
</dbReference>
<reference evidence="1 3" key="2">
    <citation type="journal article" date="2019" name="BMC Evol. Biol.">
        <title>Comparative genomics of Mycobacterium mucogenicum and Mycobacterium neoaurum clade members emphasizing tRNA and non-coding RNA.</title>
        <authorList>
            <person name="Behra P.R.K."/>
            <person name="Pettersson B.M.F."/>
            <person name="Das S."/>
            <person name="Dasgupta S."/>
            <person name="Kirsebom L.A."/>
        </authorList>
    </citation>
    <scope>NUCLEOTIDE SEQUENCE [LARGE SCALE GENOMIC DNA]</scope>
    <source>
        <strain evidence="1 3">DSM 44124</strain>
    </source>
</reference>
<dbReference type="EMBL" id="POTL01000001">
    <property type="protein sequence ID" value="TLH51432.1"/>
    <property type="molecule type" value="Genomic_DNA"/>
</dbReference>
<proteinExistence type="predicted"/>
<dbReference type="KEGG" id="mmuc:C1S78_002830"/>
<protein>
    <recommendedName>
        <fullName evidence="4">Minor tail protein</fullName>
    </recommendedName>
</protein>
<dbReference type="EMBL" id="CP062008">
    <property type="protein sequence ID" value="QPG69981.1"/>
    <property type="molecule type" value="Genomic_DNA"/>
</dbReference>
<evidence type="ECO:0000313" key="1">
    <source>
        <dbReference type="EMBL" id="QPG69981.1"/>
    </source>
</evidence>
<name>A0A8H2J9C6_MYCMU</name>
<reference evidence="1 3" key="3">
    <citation type="journal article" date="2019" name="Sci. Rep.">
        <title>Insight into the biology of Mycobacterium mucogenicum and Mycobacterium neoaurum clade members.</title>
        <authorList>
            <person name="Behra P.R.K."/>
            <person name="Pettersson B.M.F."/>
            <person name="Ramesh M."/>
            <person name="Dasgupta S."/>
            <person name="Kirsebom L.A."/>
        </authorList>
    </citation>
    <scope>NUCLEOTIDE SEQUENCE [LARGE SCALE GENOMIC DNA]</scope>
    <source>
        <strain evidence="1 3">DSM 44124</strain>
    </source>
</reference>
<evidence type="ECO:0008006" key="4">
    <source>
        <dbReference type="Google" id="ProtNLM"/>
    </source>
</evidence>
<keyword evidence="3" id="KW-1185">Reference proteome</keyword>
<reference evidence="2" key="1">
    <citation type="submission" date="2018-01" db="EMBL/GenBank/DDBJ databases">
        <title>Comparative genomics of Mycobacterium mucogenicum and Mycobacterium neoaurum clade members emphasizing tRNA and non-coding RNA.</title>
        <authorList>
            <person name="Behra P.R.K."/>
            <person name="Pettersson B.M.F."/>
            <person name="Das S."/>
            <person name="Dasgupta S."/>
            <person name="Kirsebom L.A."/>
        </authorList>
    </citation>
    <scope>NUCLEOTIDE SEQUENCE</scope>
    <source>
        <strain evidence="2">DSM 44124</strain>
    </source>
</reference>
<sequence>MIVPERQAVSIHTRTGVPMFQYLPEKIGDGSWSRVTRDTSRCSLTLPPDDHLEKLEVVPWLHWASVWDIDDAARPLWTGPIQSVTASRSSLKIEARDCSAFMSRTRVPMSKKWESTDVALIAAEMWSAMIDLHGINAEPIVRLDPTGSMFDYTAVADTRLMSEAMDELVKMGLRWTVVSGVPILGPAPRDPIAALGDEHFQGDGLALTRDGSSAYNDVLLLAGDEKATARVPMGGLNLQAIFTRDDVFGVSNAENAAYEGAKYYASIRDAVTLPGGSQLAPDAPLDIEQLIPSVRVNVEAYGQLYAMSLEQVDVPMGGSANVSVSMQVVTDDLPELATVNGVQVGSGSSGGVTA</sequence>
<evidence type="ECO:0000313" key="2">
    <source>
        <dbReference type="EMBL" id="TLH51432.1"/>
    </source>
</evidence>
<accession>A0A8H2J9C6</accession>
<dbReference type="Proteomes" id="UP000309231">
    <property type="component" value="Chromosome"/>
</dbReference>
<gene>
    <name evidence="1" type="ORF">C1S78_002830</name>
    <name evidence="2" type="ORF">C1S78_02830</name>
</gene>
<dbReference type="GeneID" id="76723819"/>
<evidence type="ECO:0000313" key="3">
    <source>
        <dbReference type="Proteomes" id="UP000309231"/>
    </source>
</evidence>